<feature type="transmembrane region" description="Helical" evidence="6">
    <location>
        <begin position="176"/>
        <end position="194"/>
    </location>
</feature>
<evidence type="ECO:0000313" key="7">
    <source>
        <dbReference type="EMBL" id="MBW4671711.1"/>
    </source>
</evidence>
<feature type="transmembrane region" description="Helical" evidence="6">
    <location>
        <begin position="52"/>
        <end position="71"/>
    </location>
</feature>
<dbReference type="EMBL" id="JAHHGZ010000052">
    <property type="protein sequence ID" value="MBW4671711.1"/>
    <property type="molecule type" value="Genomic_DNA"/>
</dbReference>
<feature type="transmembrane region" description="Helical" evidence="6">
    <location>
        <begin position="151"/>
        <end position="170"/>
    </location>
</feature>
<feature type="transmembrane region" description="Helical" evidence="6">
    <location>
        <begin position="229"/>
        <end position="247"/>
    </location>
</feature>
<accession>A0A951UWI5</accession>
<organism evidence="7 8">
    <name type="scientific">Cyanomargarita calcarea GSE-NOS-MK-12-04C</name>
    <dbReference type="NCBI Taxonomy" id="2839659"/>
    <lineage>
        <taxon>Bacteria</taxon>
        <taxon>Bacillati</taxon>
        <taxon>Cyanobacteriota</taxon>
        <taxon>Cyanophyceae</taxon>
        <taxon>Nostocales</taxon>
        <taxon>Cyanomargaritaceae</taxon>
        <taxon>Cyanomargarita</taxon>
    </lineage>
</organism>
<keyword evidence="3 6" id="KW-0812">Transmembrane</keyword>
<dbReference type="PANTHER" id="PTHR30250">
    <property type="entry name" value="PST FAMILY PREDICTED COLANIC ACID TRANSPORTER"/>
    <property type="match status" value="1"/>
</dbReference>
<evidence type="ECO:0000313" key="8">
    <source>
        <dbReference type="Proteomes" id="UP000729701"/>
    </source>
</evidence>
<comment type="subcellular location">
    <subcellularLocation>
        <location evidence="1">Cell membrane</location>
        <topology evidence="1">Multi-pass membrane protein</topology>
    </subcellularLocation>
</comment>
<evidence type="ECO:0000256" key="2">
    <source>
        <dbReference type="ARBA" id="ARBA00022475"/>
    </source>
</evidence>
<feature type="transmembrane region" description="Helical" evidence="6">
    <location>
        <begin position="120"/>
        <end position="139"/>
    </location>
</feature>
<dbReference type="Proteomes" id="UP000729701">
    <property type="component" value="Unassembled WGS sequence"/>
</dbReference>
<dbReference type="PANTHER" id="PTHR30250:SF11">
    <property type="entry name" value="O-ANTIGEN TRANSPORTER-RELATED"/>
    <property type="match status" value="1"/>
</dbReference>
<dbReference type="AlphaFoldDB" id="A0A951UWI5"/>
<feature type="transmembrane region" description="Helical" evidence="6">
    <location>
        <begin position="409"/>
        <end position="431"/>
    </location>
</feature>
<dbReference type="Pfam" id="PF01943">
    <property type="entry name" value="Polysacc_synt"/>
    <property type="match status" value="1"/>
</dbReference>
<feature type="transmembrane region" description="Helical" evidence="6">
    <location>
        <begin position="267"/>
        <end position="289"/>
    </location>
</feature>
<reference evidence="7" key="1">
    <citation type="submission" date="2021-05" db="EMBL/GenBank/DDBJ databases">
        <authorList>
            <person name="Pietrasiak N."/>
            <person name="Ward R."/>
            <person name="Stajich J.E."/>
            <person name="Kurbessoian T."/>
        </authorList>
    </citation>
    <scope>NUCLEOTIDE SEQUENCE</scope>
    <source>
        <strain evidence="7">GSE-NOS-MK-12-04C</strain>
    </source>
</reference>
<feature type="transmembrane region" description="Helical" evidence="6">
    <location>
        <begin position="382"/>
        <end position="403"/>
    </location>
</feature>
<evidence type="ECO:0000256" key="5">
    <source>
        <dbReference type="ARBA" id="ARBA00023136"/>
    </source>
</evidence>
<feature type="transmembrane region" description="Helical" evidence="6">
    <location>
        <begin position="352"/>
        <end position="375"/>
    </location>
</feature>
<reference evidence="7" key="2">
    <citation type="journal article" date="2022" name="Microbiol. Resour. Announc.">
        <title>Metagenome Sequencing to Explore Phylogenomics of Terrestrial Cyanobacteria.</title>
        <authorList>
            <person name="Ward R.D."/>
            <person name="Stajich J.E."/>
            <person name="Johansen J.R."/>
            <person name="Huntemann M."/>
            <person name="Clum A."/>
            <person name="Foster B."/>
            <person name="Foster B."/>
            <person name="Roux S."/>
            <person name="Palaniappan K."/>
            <person name="Varghese N."/>
            <person name="Mukherjee S."/>
            <person name="Reddy T.B.K."/>
            <person name="Daum C."/>
            <person name="Copeland A."/>
            <person name="Chen I.A."/>
            <person name="Ivanova N.N."/>
            <person name="Kyrpides N.C."/>
            <person name="Shapiro N."/>
            <person name="Eloe-Fadrosh E.A."/>
            <person name="Pietrasiak N."/>
        </authorList>
    </citation>
    <scope>NUCLEOTIDE SEQUENCE</scope>
    <source>
        <strain evidence="7">GSE-NOS-MK-12-04C</strain>
    </source>
</reference>
<keyword evidence="4 6" id="KW-1133">Transmembrane helix</keyword>
<evidence type="ECO:0000256" key="4">
    <source>
        <dbReference type="ARBA" id="ARBA00022989"/>
    </source>
</evidence>
<evidence type="ECO:0000256" key="1">
    <source>
        <dbReference type="ARBA" id="ARBA00004651"/>
    </source>
</evidence>
<keyword evidence="5 6" id="KW-0472">Membrane</keyword>
<keyword evidence="2" id="KW-1003">Cell membrane</keyword>
<feature type="transmembrane region" description="Helical" evidence="6">
    <location>
        <begin position="310"/>
        <end position="332"/>
    </location>
</feature>
<feature type="transmembrane region" description="Helical" evidence="6">
    <location>
        <begin position="91"/>
        <end position="114"/>
    </location>
</feature>
<protein>
    <submittedName>
        <fullName evidence="7">Oligosaccharide flippase family protein</fullName>
    </submittedName>
</protein>
<feature type="transmembrane region" description="Helical" evidence="6">
    <location>
        <begin position="21"/>
        <end position="46"/>
    </location>
</feature>
<sequence>MLRALAYQFAKKSKPLSLRRNFSWTFLSNAVYGICQWGILVAIAKLGTPEMVGRFTLGIAVITPIVLFANLQLRTVQVTDIKQQYDFSDYLILRLISSVLGMLAIIGIIFIGGYKRETSTVILFMGIAKTIESISDVFYGLQQQHERMDKIAQSTIIRNLLSLIIFLFSLYFSQNLIYSTACLIFTAAFTLLSYDIPNTIYLLKNSSNNFVGIHGDLFSTQYLSRKCKVLINLIWVSLPAGLAMVAINLVQNIPRYFIEYYLGERELGIFSGIAYLPLIGYMFIVALGQSALSPLSKYYNSGNIIAFKKLITKLVFLASSLGLIGIIISTSFGKQILTIMYQAEYAQQTSVFNSLMIWGGISYISSFLGYAAGAVRYFRARFISSTVILVLTIIGSLLLIPSYGLQGAAFVLIFNVTIELIITYLIIFHAISKFEYGH</sequence>
<proteinExistence type="predicted"/>
<comment type="caution">
    <text evidence="7">The sequence shown here is derived from an EMBL/GenBank/DDBJ whole genome shotgun (WGS) entry which is preliminary data.</text>
</comment>
<evidence type="ECO:0000256" key="6">
    <source>
        <dbReference type="SAM" id="Phobius"/>
    </source>
</evidence>
<dbReference type="InterPro" id="IPR050833">
    <property type="entry name" value="Poly_Biosynth_Transport"/>
</dbReference>
<dbReference type="GO" id="GO:0005886">
    <property type="term" value="C:plasma membrane"/>
    <property type="evidence" value="ECO:0007669"/>
    <property type="project" value="UniProtKB-SubCell"/>
</dbReference>
<name>A0A951UWI5_9CYAN</name>
<evidence type="ECO:0000256" key="3">
    <source>
        <dbReference type="ARBA" id="ARBA00022692"/>
    </source>
</evidence>
<dbReference type="InterPro" id="IPR002797">
    <property type="entry name" value="Polysacc_synth"/>
</dbReference>
<gene>
    <name evidence="7" type="ORF">KME60_30865</name>
</gene>